<dbReference type="CDD" id="cd09620">
    <property type="entry name" value="CBM9_like_3"/>
    <property type="match status" value="1"/>
</dbReference>
<sequence length="370" mass="42340">MQSVDGNGHRVHEGQSCKFAAHHPLSYAVYHLHPSEHVHIDGKLEEDAWTAAQWTAPFTDIIGPKHWSQPWFETRVKMRYDDTFLYVGAYIQDTDVWATLTKRNSVVFTDNDFEIFVDPVGTTHNYKEFEVNALNTTWNLFLNKPYRDGGAENSTRVDPVHGFDMLPWGLRSAVYTKGRVNDPNQHVHYWTVEVALPLAALAWNTTAVVPPMLGSSWRINFSRVEWTVEVKNGRYEKTKNLPEDNWVWSPQGDVAMHKPEMWGYLDFVQQNDSPVALKEDLEFPARYQAFAIYYAQKAFLAQYNRYADTLDDLLPWIADKDVLSCLHVVYMSATADRFHAGTLAFGYTAHIRYDSFIYVTTASSGAAALA</sequence>
<organism evidence="2">
    <name type="scientific">Aphanomyces invadans</name>
    <dbReference type="NCBI Taxonomy" id="157072"/>
    <lineage>
        <taxon>Eukaryota</taxon>
        <taxon>Sar</taxon>
        <taxon>Stramenopiles</taxon>
        <taxon>Oomycota</taxon>
        <taxon>Saprolegniomycetes</taxon>
        <taxon>Saprolegniales</taxon>
        <taxon>Verrucalvaceae</taxon>
        <taxon>Aphanomyces</taxon>
    </lineage>
</organism>
<proteinExistence type="predicted"/>
<evidence type="ECO:0000259" key="1">
    <source>
        <dbReference type="Pfam" id="PF06452"/>
    </source>
</evidence>
<protein>
    <recommendedName>
        <fullName evidence="1">Carbohydrate-binding domain-containing protein</fullName>
    </recommendedName>
</protein>
<dbReference type="EMBL" id="KI913963">
    <property type="protein sequence ID" value="ETW01216.1"/>
    <property type="molecule type" value="Genomic_DNA"/>
</dbReference>
<dbReference type="InterPro" id="IPR010502">
    <property type="entry name" value="Carb-bd_dom_fam9"/>
</dbReference>
<dbReference type="eggNOG" id="ENOG502RWGP">
    <property type="taxonomic scope" value="Eukaryota"/>
</dbReference>
<dbReference type="SUPFAM" id="SSF49344">
    <property type="entry name" value="CBD9-like"/>
    <property type="match status" value="1"/>
</dbReference>
<reference evidence="2" key="1">
    <citation type="submission" date="2013-12" db="EMBL/GenBank/DDBJ databases">
        <title>The Genome Sequence of Aphanomyces invadans NJM9701.</title>
        <authorList>
            <consortium name="The Broad Institute Genomics Platform"/>
            <person name="Russ C."/>
            <person name="Tyler B."/>
            <person name="van West P."/>
            <person name="Dieguez-Uribeondo J."/>
            <person name="Young S.K."/>
            <person name="Zeng Q."/>
            <person name="Gargeya S."/>
            <person name="Fitzgerald M."/>
            <person name="Abouelleil A."/>
            <person name="Alvarado L."/>
            <person name="Chapman S.B."/>
            <person name="Gainer-Dewar J."/>
            <person name="Goldberg J."/>
            <person name="Griggs A."/>
            <person name="Gujja S."/>
            <person name="Hansen M."/>
            <person name="Howarth C."/>
            <person name="Imamovic A."/>
            <person name="Ireland A."/>
            <person name="Larimer J."/>
            <person name="McCowan C."/>
            <person name="Murphy C."/>
            <person name="Pearson M."/>
            <person name="Poon T.W."/>
            <person name="Priest M."/>
            <person name="Roberts A."/>
            <person name="Saif S."/>
            <person name="Shea T."/>
            <person name="Sykes S."/>
            <person name="Wortman J."/>
            <person name="Nusbaum C."/>
            <person name="Birren B."/>
        </authorList>
    </citation>
    <scope>NUCLEOTIDE SEQUENCE [LARGE SCALE GENOMIC DNA]</scope>
    <source>
        <strain evidence="2">NJM9701</strain>
    </source>
</reference>
<dbReference type="OrthoDB" id="59288at2759"/>
<dbReference type="GO" id="GO:0030246">
    <property type="term" value="F:carbohydrate binding"/>
    <property type="evidence" value="ECO:0007669"/>
    <property type="project" value="InterPro"/>
</dbReference>
<dbReference type="GO" id="GO:0004553">
    <property type="term" value="F:hydrolase activity, hydrolyzing O-glycosyl compounds"/>
    <property type="evidence" value="ECO:0007669"/>
    <property type="project" value="InterPro"/>
</dbReference>
<dbReference type="PANTHER" id="PTHR35532:SF5">
    <property type="entry name" value="CARBOHYDRATE-BINDING DOMAIN-CONTAINING PROTEIN"/>
    <property type="match status" value="1"/>
</dbReference>
<evidence type="ECO:0000313" key="2">
    <source>
        <dbReference type="EMBL" id="ETW01216.1"/>
    </source>
</evidence>
<dbReference type="GeneID" id="20083855"/>
<dbReference type="AlphaFoldDB" id="A0A024U469"/>
<gene>
    <name evidence="2" type="ORF">H310_06805</name>
</gene>
<accession>A0A024U469</accession>
<name>A0A024U469_9STRA</name>
<dbReference type="GO" id="GO:0016052">
    <property type="term" value="P:carbohydrate catabolic process"/>
    <property type="evidence" value="ECO:0007669"/>
    <property type="project" value="InterPro"/>
</dbReference>
<dbReference type="VEuPathDB" id="FungiDB:H310_06805"/>
<dbReference type="RefSeq" id="XP_008870214.1">
    <property type="nucleotide sequence ID" value="XM_008871992.1"/>
</dbReference>
<dbReference type="Gene3D" id="2.60.40.1190">
    <property type="match status" value="1"/>
</dbReference>
<dbReference type="PANTHER" id="PTHR35532">
    <property type="entry name" value="SIMILAR TO POLYHYDROXYALKANOATE DEPOLYMERASE"/>
    <property type="match status" value="1"/>
</dbReference>
<dbReference type="Pfam" id="PF06452">
    <property type="entry name" value="CBM9_1"/>
    <property type="match status" value="1"/>
</dbReference>
<feature type="domain" description="Carbohydrate-binding" evidence="1">
    <location>
        <begin position="40"/>
        <end position="203"/>
    </location>
</feature>